<accession>A0A1G2E4E8</accession>
<dbReference type="Gene3D" id="3.30.2310.20">
    <property type="entry name" value="RelE-like"/>
    <property type="match status" value="1"/>
</dbReference>
<evidence type="ECO:0000313" key="2">
    <source>
        <dbReference type="EMBL" id="OGZ20522.1"/>
    </source>
</evidence>
<dbReference type="EMBL" id="MHMA01000008">
    <property type="protein sequence ID" value="OGZ20522.1"/>
    <property type="molecule type" value="Genomic_DNA"/>
</dbReference>
<keyword evidence="1" id="KW-1277">Toxin-antitoxin system</keyword>
<comment type="caution">
    <text evidence="2">The sequence shown here is derived from an EMBL/GenBank/DDBJ whole genome shotgun (WGS) entry which is preliminary data.</text>
</comment>
<dbReference type="InterPro" id="IPR035093">
    <property type="entry name" value="RelE/ParE_toxin_dom_sf"/>
</dbReference>
<proteinExistence type="predicted"/>
<protein>
    <recommendedName>
        <fullName evidence="4">Addiction module toxin RelE</fullName>
    </recommendedName>
</protein>
<dbReference type="SUPFAM" id="SSF143011">
    <property type="entry name" value="RelE-like"/>
    <property type="match status" value="1"/>
</dbReference>
<name>A0A1G2E4E8_9BACT</name>
<reference evidence="2 3" key="1">
    <citation type="journal article" date="2016" name="Nat. Commun.">
        <title>Thousands of microbial genomes shed light on interconnected biogeochemical processes in an aquifer system.</title>
        <authorList>
            <person name="Anantharaman K."/>
            <person name="Brown C.T."/>
            <person name="Hug L.A."/>
            <person name="Sharon I."/>
            <person name="Castelle C.J."/>
            <person name="Probst A.J."/>
            <person name="Thomas B.C."/>
            <person name="Singh A."/>
            <person name="Wilkins M.J."/>
            <person name="Karaoz U."/>
            <person name="Brodie E.L."/>
            <person name="Williams K.H."/>
            <person name="Hubbard S.S."/>
            <person name="Banfield J.F."/>
        </authorList>
    </citation>
    <scope>NUCLEOTIDE SEQUENCE [LARGE SCALE GENOMIC DNA]</scope>
</reference>
<evidence type="ECO:0000256" key="1">
    <source>
        <dbReference type="ARBA" id="ARBA00022649"/>
    </source>
</evidence>
<dbReference type="Proteomes" id="UP000178721">
    <property type="component" value="Unassembled WGS sequence"/>
</dbReference>
<gene>
    <name evidence="2" type="ORF">A2654_00800</name>
</gene>
<evidence type="ECO:0000313" key="3">
    <source>
        <dbReference type="Proteomes" id="UP000178721"/>
    </source>
</evidence>
<evidence type="ECO:0008006" key="4">
    <source>
        <dbReference type="Google" id="ProtNLM"/>
    </source>
</evidence>
<dbReference type="InterPro" id="IPR007712">
    <property type="entry name" value="RelE/ParE_toxin"/>
</dbReference>
<sequence>MLAAFTVLAKDPFVGKKMGGEYKNCYNYRVWPYRIVYQIYRKALIVLVIRVRHRQGVYR</sequence>
<dbReference type="AlphaFoldDB" id="A0A1G2E4E8"/>
<organism evidence="2 3">
    <name type="scientific">Candidatus Nealsonbacteria bacterium RIFCSPHIGHO2_01_FULL_43_31</name>
    <dbReference type="NCBI Taxonomy" id="1801665"/>
    <lineage>
        <taxon>Bacteria</taxon>
        <taxon>Candidatus Nealsoniibacteriota</taxon>
    </lineage>
</organism>
<dbReference type="Pfam" id="PF05016">
    <property type="entry name" value="ParE_toxin"/>
    <property type="match status" value="1"/>
</dbReference>